<keyword evidence="5 7" id="KW-1133">Transmembrane helix</keyword>
<evidence type="ECO:0000256" key="3">
    <source>
        <dbReference type="ARBA" id="ARBA00022475"/>
    </source>
</evidence>
<dbReference type="GO" id="GO:0005886">
    <property type="term" value="C:plasma membrane"/>
    <property type="evidence" value="ECO:0007669"/>
    <property type="project" value="UniProtKB-SubCell"/>
</dbReference>
<evidence type="ECO:0000256" key="1">
    <source>
        <dbReference type="ARBA" id="ARBA00004651"/>
    </source>
</evidence>
<feature type="transmembrane region" description="Helical" evidence="7">
    <location>
        <begin position="162"/>
        <end position="180"/>
    </location>
</feature>
<dbReference type="PROSITE" id="PS51257">
    <property type="entry name" value="PROKAR_LIPOPROTEIN"/>
    <property type="match status" value="1"/>
</dbReference>
<feature type="transmembrane region" description="Helical" evidence="7">
    <location>
        <begin position="348"/>
        <end position="368"/>
    </location>
</feature>
<dbReference type="Proteomes" id="UP000886886">
    <property type="component" value="Unassembled WGS sequence"/>
</dbReference>
<comment type="caution">
    <text evidence="8">The sequence shown here is derived from an EMBL/GenBank/DDBJ whole genome shotgun (WGS) entry which is preliminary data.</text>
</comment>
<evidence type="ECO:0000313" key="8">
    <source>
        <dbReference type="EMBL" id="HIQ97429.1"/>
    </source>
</evidence>
<evidence type="ECO:0000256" key="6">
    <source>
        <dbReference type="ARBA" id="ARBA00023136"/>
    </source>
</evidence>
<feature type="transmembrane region" description="Helical" evidence="7">
    <location>
        <begin position="42"/>
        <end position="66"/>
    </location>
</feature>
<comment type="subcellular location">
    <subcellularLocation>
        <location evidence="1">Cell membrane</location>
        <topology evidence="1">Multi-pass membrane protein</topology>
    </subcellularLocation>
</comment>
<proteinExistence type="predicted"/>
<dbReference type="PIRSF" id="PIRSF006603">
    <property type="entry name" value="DinF"/>
    <property type="match status" value="1"/>
</dbReference>
<dbReference type="Pfam" id="PF01554">
    <property type="entry name" value="MatE"/>
    <property type="match status" value="2"/>
</dbReference>
<feature type="transmembrane region" description="Helical" evidence="7">
    <location>
        <begin position="186"/>
        <end position="209"/>
    </location>
</feature>
<dbReference type="PANTHER" id="PTHR43823:SF3">
    <property type="entry name" value="MULTIDRUG EXPORT PROTEIN MEPA"/>
    <property type="match status" value="1"/>
</dbReference>
<sequence length="438" mass="47317">MEPVKALPEFTKYTLLSILGMLAMSCYILADTFFVSQSLGTSGLAALNLAIPAYNFIHGTGLMLGMGGATRFSVCKSQGKDKEANMVFTNTCYLSVVFSVLFFLVGLLLSENLASLLGADAAVFEMTNTYLKVLLLFSPAFIFNDVLLCFVRNDGNPQLSMAATVCGSFSNIILDYVFMFPLKMGIFGAVLATGLAPVIGILIMTPHWLKRNKGFHLVETAPKLKPIQITFSLGFPSLLAQISSGIVMIVFNAIILGLIGNTGVAAYGVIANISLVIVSIYTGIAQGVQPLLSREYGRANTKSLRTFLNYGMLVTVVLSVVLYLITLLFADPIAMVFNSERNPELQRIAVAGLKLYFTSNLFVGYNILISTYFTSVEKALPAHVVSLLRGLVLIIPMAFLLSSLSGMTGVWLTYPATELIVSAVAVCFYLRLQKKAAG</sequence>
<name>A0A9D1D335_9FIRM</name>
<accession>A0A9D1D335</accession>
<dbReference type="InterPro" id="IPR048279">
    <property type="entry name" value="MdtK-like"/>
</dbReference>
<protein>
    <submittedName>
        <fullName evidence="8">MATE family efflux transporter</fullName>
    </submittedName>
</protein>
<dbReference type="PANTHER" id="PTHR43823">
    <property type="entry name" value="SPORULATION PROTEIN YKVU"/>
    <property type="match status" value="1"/>
</dbReference>
<dbReference type="NCBIfam" id="TIGR00797">
    <property type="entry name" value="matE"/>
    <property type="match status" value="1"/>
</dbReference>
<evidence type="ECO:0000256" key="4">
    <source>
        <dbReference type="ARBA" id="ARBA00022692"/>
    </source>
</evidence>
<dbReference type="GO" id="GO:0015297">
    <property type="term" value="F:antiporter activity"/>
    <property type="evidence" value="ECO:0007669"/>
    <property type="project" value="InterPro"/>
</dbReference>
<gene>
    <name evidence="8" type="ORF">IAB26_12820</name>
</gene>
<keyword evidence="4 7" id="KW-0812">Transmembrane</keyword>
<feature type="transmembrane region" description="Helical" evidence="7">
    <location>
        <begin position="12"/>
        <end position="30"/>
    </location>
</feature>
<evidence type="ECO:0000256" key="5">
    <source>
        <dbReference type="ARBA" id="ARBA00022989"/>
    </source>
</evidence>
<evidence type="ECO:0000256" key="2">
    <source>
        <dbReference type="ARBA" id="ARBA00022448"/>
    </source>
</evidence>
<dbReference type="GO" id="GO:0042910">
    <property type="term" value="F:xenobiotic transmembrane transporter activity"/>
    <property type="evidence" value="ECO:0007669"/>
    <property type="project" value="InterPro"/>
</dbReference>
<feature type="transmembrane region" description="Helical" evidence="7">
    <location>
        <begin position="265"/>
        <end position="286"/>
    </location>
</feature>
<evidence type="ECO:0000313" key="9">
    <source>
        <dbReference type="Proteomes" id="UP000886886"/>
    </source>
</evidence>
<dbReference type="AlphaFoldDB" id="A0A9D1D335"/>
<feature type="transmembrane region" description="Helical" evidence="7">
    <location>
        <begin position="411"/>
        <end position="432"/>
    </location>
</feature>
<keyword evidence="2" id="KW-0813">Transport</keyword>
<dbReference type="EMBL" id="DVFT01000189">
    <property type="protein sequence ID" value="HIQ97429.1"/>
    <property type="molecule type" value="Genomic_DNA"/>
</dbReference>
<evidence type="ECO:0000256" key="7">
    <source>
        <dbReference type="SAM" id="Phobius"/>
    </source>
</evidence>
<feature type="transmembrane region" description="Helical" evidence="7">
    <location>
        <begin position="380"/>
        <end position="399"/>
    </location>
</feature>
<feature type="transmembrane region" description="Helical" evidence="7">
    <location>
        <begin position="307"/>
        <end position="328"/>
    </location>
</feature>
<dbReference type="InterPro" id="IPR002528">
    <property type="entry name" value="MATE_fam"/>
</dbReference>
<feature type="transmembrane region" description="Helical" evidence="7">
    <location>
        <begin position="129"/>
        <end position="150"/>
    </location>
</feature>
<feature type="transmembrane region" description="Helical" evidence="7">
    <location>
        <begin position="230"/>
        <end position="259"/>
    </location>
</feature>
<keyword evidence="3" id="KW-1003">Cell membrane</keyword>
<dbReference type="InterPro" id="IPR051327">
    <property type="entry name" value="MATE_MepA_subfamily"/>
</dbReference>
<keyword evidence="6 7" id="KW-0472">Membrane</keyword>
<organism evidence="8 9">
    <name type="scientific">Candidatus Limivivens merdigallinarum</name>
    <dbReference type="NCBI Taxonomy" id="2840859"/>
    <lineage>
        <taxon>Bacteria</taxon>
        <taxon>Bacillati</taxon>
        <taxon>Bacillota</taxon>
        <taxon>Clostridia</taxon>
        <taxon>Lachnospirales</taxon>
        <taxon>Lachnospiraceae</taxon>
        <taxon>Lachnospiraceae incertae sedis</taxon>
        <taxon>Candidatus Limivivens</taxon>
    </lineage>
</organism>
<reference evidence="8" key="1">
    <citation type="submission" date="2020-10" db="EMBL/GenBank/DDBJ databases">
        <authorList>
            <person name="Gilroy R."/>
        </authorList>
    </citation>
    <scope>NUCLEOTIDE SEQUENCE</scope>
    <source>
        <strain evidence="8">ChiSjej3B21-11622</strain>
    </source>
</reference>
<feature type="transmembrane region" description="Helical" evidence="7">
    <location>
        <begin position="87"/>
        <end position="109"/>
    </location>
</feature>
<reference evidence="8" key="2">
    <citation type="journal article" date="2021" name="PeerJ">
        <title>Extensive microbial diversity within the chicken gut microbiome revealed by metagenomics and culture.</title>
        <authorList>
            <person name="Gilroy R."/>
            <person name="Ravi A."/>
            <person name="Getino M."/>
            <person name="Pursley I."/>
            <person name="Horton D.L."/>
            <person name="Alikhan N.F."/>
            <person name="Baker D."/>
            <person name="Gharbi K."/>
            <person name="Hall N."/>
            <person name="Watson M."/>
            <person name="Adriaenssens E.M."/>
            <person name="Foster-Nyarko E."/>
            <person name="Jarju S."/>
            <person name="Secka A."/>
            <person name="Antonio M."/>
            <person name="Oren A."/>
            <person name="Chaudhuri R.R."/>
            <person name="La Ragione R."/>
            <person name="Hildebrand F."/>
            <person name="Pallen M.J."/>
        </authorList>
    </citation>
    <scope>NUCLEOTIDE SEQUENCE</scope>
    <source>
        <strain evidence="8">ChiSjej3B21-11622</strain>
    </source>
</reference>